<dbReference type="PANTHER" id="PTHR43155">
    <property type="entry name" value="CYCLIC DI-GMP PHOSPHODIESTERASE PA4108-RELATED"/>
    <property type="match status" value="1"/>
</dbReference>
<dbReference type="STRING" id="1162668.LFE_0210"/>
<organism evidence="3 4">
    <name type="scientific">Leptospirillum ferrooxidans (strain C2-3)</name>
    <dbReference type="NCBI Taxonomy" id="1162668"/>
    <lineage>
        <taxon>Bacteria</taxon>
        <taxon>Pseudomonadati</taxon>
        <taxon>Nitrospirota</taxon>
        <taxon>Nitrospiria</taxon>
        <taxon>Nitrospirales</taxon>
        <taxon>Nitrospiraceae</taxon>
        <taxon>Leptospirillum</taxon>
    </lineage>
</organism>
<dbReference type="PROSITE" id="PS51832">
    <property type="entry name" value="HD_GYP"/>
    <property type="match status" value="1"/>
</dbReference>
<keyword evidence="4" id="KW-1185">Reference proteome</keyword>
<dbReference type="eggNOG" id="COG2206">
    <property type="taxonomic scope" value="Bacteria"/>
</dbReference>
<dbReference type="Proteomes" id="UP000007382">
    <property type="component" value="Chromosome"/>
</dbReference>
<evidence type="ECO:0000259" key="2">
    <source>
        <dbReference type="PROSITE" id="PS51832"/>
    </source>
</evidence>
<proteinExistence type="predicted"/>
<accession>I0IKY7</accession>
<dbReference type="SUPFAM" id="SSF109604">
    <property type="entry name" value="HD-domain/PDEase-like"/>
    <property type="match status" value="1"/>
</dbReference>
<dbReference type="Pfam" id="PF13487">
    <property type="entry name" value="HD_5"/>
    <property type="match status" value="1"/>
</dbReference>
<dbReference type="Gene3D" id="1.10.3210.10">
    <property type="entry name" value="Hypothetical protein af1432"/>
    <property type="match status" value="1"/>
</dbReference>
<reference evidence="3 4" key="1">
    <citation type="journal article" date="2012" name="J. Bacteriol.">
        <title>Complete Genome Sequence of Leptospirillum ferrooxidans Strain C2-3, Isolated from a Fresh Volcanic Ash Deposit on the Island of Miyake, Japan.</title>
        <authorList>
            <person name="Fujimura R."/>
            <person name="Sato Y."/>
            <person name="Nishizawa T."/>
            <person name="Oshima K."/>
            <person name="Kim S.-W."/>
            <person name="Hattori M."/>
            <person name="Kamijo T."/>
            <person name="Ohta H."/>
        </authorList>
    </citation>
    <scope>NUCLEOTIDE SEQUENCE [LARGE SCALE GENOMIC DNA]</scope>
    <source>
        <strain evidence="3 4">C2-3</strain>
    </source>
</reference>
<evidence type="ECO:0000256" key="1">
    <source>
        <dbReference type="SAM" id="MobiDB-lite"/>
    </source>
</evidence>
<dbReference type="AlphaFoldDB" id="I0IKY7"/>
<reference evidence="4" key="2">
    <citation type="submission" date="2012-03" db="EMBL/GenBank/DDBJ databases">
        <title>The complete genome sequence of the pioneer microbe on fresh volcanic deposit, Leptospirillum ferrooxidans strain C2-3.</title>
        <authorList>
            <person name="Fujimura R."/>
            <person name="Sato Y."/>
            <person name="Nishizawa T."/>
            <person name="Nanba K."/>
            <person name="Oshima K."/>
            <person name="Hattori M."/>
            <person name="Kamijo T."/>
            <person name="Ohta H."/>
        </authorList>
    </citation>
    <scope>NUCLEOTIDE SEQUENCE [LARGE SCALE GENOMIC DNA]</scope>
    <source>
        <strain evidence="4">C2-3</strain>
    </source>
</reference>
<evidence type="ECO:0000313" key="4">
    <source>
        <dbReference type="Proteomes" id="UP000007382"/>
    </source>
</evidence>
<keyword evidence="3" id="KW-0378">Hydrolase</keyword>
<dbReference type="PATRIC" id="fig|1162668.3.peg.248"/>
<dbReference type="InterPro" id="IPR003607">
    <property type="entry name" value="HD/PDEase_dom"/>
</dbReference>
<dbReference type="InterPro" id="IPR037522">
    <property type="entry name" value="HD_GYP_dom"/>
</dbReference>
<protein>
    <submittedName>
        <fullName evidence="3">Putative metal dependent phosphohydrolase</fullName>
    </submittedName>
</protein>
<dbReference type="EMBL" id="AP012342">
    <property type="protein sequence ID" value="BAM05936.1"/>
    <property type="molecule type" value="Genomic_DNA"/>
</dbReference>
<feature type="domain" description="HD-GYP" evidence="2">
    <location>
        <begin position="144"/>
        <end position="343"/>
    </location>
</feature>
<dbReference type="RefSeq" id="WP_014448430.1">
    <property type="nucleotide sequence ID" value="NC_017094.1"/>
</dbReference>
<dbReference type="SMART" id="SM00471">
    <property type="entry name" value="HDc"/>
    <property type="match status" value="1"/>
</dbReference>
<dbReference type="PANTHER" id="PTHR43155:SF2">
    <property type="entry name" value="CYCLIC DI-GMP PHOSPHODIESTERASE PA4108"/>
    <property type="match status" value="1"/>
</dbReference>
<dbReference type="GO" id="GO:0016787">
    <property type="term" value="F:hydrolase activity"/>
    <property type="evidence" value="ECO:0007669"/>
    <property type="project" value="UniProtKB-KW"/>
</dbReference>
<feature type="region of interest" description="Disordered" evidence="1">
    <location>
        <begin position="66"/>
        <end position="96"/>
    </location>
</feature>
<gene>
    <name evidence="3" type="ordered locus">LFE_0210</name>
</gene>
<dbReference type="Pfam" id="PF11871">
    <property type="entry name" value="DUF3391"/>
    <property type="match status" value="1"/>
</dbReference>
<evidence type="ECO:0000313" key="3">
    <source>
        <dbReference type="EMBL" id="BAM05936.1"/>
    </source>
</evidence>
<dbReference type="OrthoDB" id="9764808at2"/>
<dbReference type="KEGG" id="lfc:LFE_0210"/>
<dbReference type="InterPro" id="IPR021812">
    <property type="entry name" value="DUF3391"/>
</dbReference>
<dbReference type="CDD" id="cd00077">
    <property type="entry name" value="HDc"/>
    <property type="match status" value="1"/>
</dbReference>
<sequence length="416" mass="46840">MKKTLLVNDLKIGMTVVGVDRNWFETTLVSHHFTIRSNEDIERLRKNGIQKVSVEFIVDKGHIAKQDSPSKTVNKKPDTINSESLPPPEEGTTELPEPITKELSEIERIQKETAFILEGSFNEARMGRAMDTKKIREMVRQTIDMILQNKSSTSFLADISGNDDETFVHSANTMMLAVGYAIRKKYPEEEWMSWGMAASLHDLGKIFIPMEILKKPSRLTPEEWEQMRKHPLLGSQFLKKSPEPDLRNLAAKVAVEHHERHGGKGYPYGLELPSIHPVSQGIMVLDVYEALTADRVYRKGMTPHKAMSFLLQNNMGLDRDISRTLANMVGIYPVGTLIGVSGGEIGVLLGYQGDDVVTGMAKILVLFSARQTFLEKPYTIELAIGTNERHFPTYSTHDIGITQKQLISYILKFSQA</sequence>
<name>I0IKY7_LEPFC</name>
<dbReference type="HOGENOM" id="CLU_000445_92_1_0"/>